<evidence type="ECO:0000313" key="7">
    <source>
        <dbReference type="Proteomes" id="UP000078558"/>
    </source>
</evidence>
<dbReference type="Pfam" id="PF01546">
    <property type="entry name" value="Peptidase_M20"/>
    <property type="match status" value="1"/>
</dbReference>
<dbReference type="InterPro" id="IPR011650">
    <property type="entry name" value="Peptidase_M20_dimer"/>
</dbReference>
<dbReference type="SUPFAM" id="SSF55031">
    <property type="entry name" value="Bacterial exopeptidase dimerisation domain"/>
    <property type="match status" value="1"/>
</dbReference>
<evidence type="ECO:0000313" key="6">
    <source>
        <dbReference type="EMBL" id="SOE47664.1"/>
    </source>
</evidence>
<keyword evidence="2 5" id="KW-0378">Hydrolase</keyword>
<protein>
    <submittedName>
        <fullName evidence="5">Acetylornithine deacetylase</fullName>
        <ecNumber evidence="5">3.5.1.16</ecNumber>
    </submittedName>
</protein>
<keyword evidence="7" id="KW-1185">Reference proteome</keyword>
<dbReference type="RefSeq" id="WP_067749058.1">
    <property type="nucleotide sequence ID" value="NZ_LT907988.1"/>
</dbReference>
<dbReference type="InterPro" id="IPR010169">
    <property type="entry name" value="AcOrn-deacetyl"/>
</dbReference>
<keyword evidence="1" id="KW-0479">Metal-binding</keyword>
<dbReference type="GO" id="GO:0008777">
    <property type="term" value="F:acetylornithine deacetylase activity"/>
    <property type="evidence" value="ECO:0007669"/>
    <property type="project" value="UniProtKB-EC"/>
</dbReference>
<dbReference type="Proteomes" id="UP000078558">
    <property type="component" value="Chromosome I"/>
</dbReference>
<dbReference type="InterPro" id="IPR050072">
    <property type="entry name" value="Peptidase_M20A"/>
</dbReference>
<dbReference type="KEGG" id="odi:ODI_R0972"/>
<keyword evidence="3" id="KW-0170">Cobalt</keyword>
<dbReference type="GO" id="GO:0006526">
    <property type="term" value="P:L-arginine biosynthetic process"/>
    <property type="evidence" value="ECO:0007669"/>
    <property type="project" value="InterPro"/>
</dbReference>
<organism evidence="5 7">
    <name type="scientific">Orrella dioscoreae</name>
    <dbReference type="NCBI Taxonomy" id="1851544"/>
    <lineage>
        <taxon>Bacteria</taxon>
        <taxon>Pseudomonadati</taxon>
        <taxon>Pseudomonadota</taxon>
        <taxon>Betaproteobacteria</taxon>
        <taxon>Burkholderiales</taxon>
        <taxon>Alcaligenaceae</taxon>
        <taxon>Orrella</taxon>
    </lineage>
</organism>
<reference evidence="6 7" key="2">
    <citation type="submission" date="2017-08" db="EMBL/GenBank/DDBJ databases">
        <authorList>
            <person name="de Groot N.N."/>
        </authorList>
    </citation>
    <scope>NUCLEOTIDE SEQUENCE [LARGE SCALE GENOMIC DNA]</scope>
    <source>
        <strain evidence="6">Orrdi1</strain>
    </source>
</reference>
<proteinExistence type="predicted"/>
<dbReference type="CDD" id="cd03894">
    <property type="entry name" value="M20_ArgE"/>
    <property type="match status" value="1"/>
</dbReference>
<dbReference type="GO" id="GO:0046872">
    <property type="term" value="F:metal ion binding"/>
    <property type="evidence" value="ECO:0007669"/>
    <property type="project" value="UniProtKB-KW"/>
</dbReference>
<accession>A0A1C3JWQ0</accession>
<evidence type="ECO:0000259" key="4">
    <source>
        <dbReference type="Pfam" id="PF07687"/>
    </source>
</evidence>
<evidence type="ECO:0000313" key="5">
    <source>
        <dbReference type="EMBL" id="SBT23696.1"/>
    </source>
</evidence>
<dbReference type="PANTHER" id="PTHR43808:SF31">
    <property type="entry name" value="N-ACETYL-L-CITRULLINE DEACETYLASE"/>
    <property type="match status" value="1"/>
</dbReference>
<name>A0A1C3JWQ0_9BURK</name>
<feature type="domain" description="Peptidase M20 dimerisation" evidence="4">
    <location>
        <begin position="179"/>
        <end position="290"/>
    </location>
</feature>
<dbReference type="Gene3D" id="3.40.630.10">
    <property type="entry name" value="Zn peptidases"/>
    <property type="match status" value="1"/>
</dbReference>
<evidence type="ECO:0000256" key="3">
    <source>
        <dbReference type="ARBA" id="ARBA00023285"/>
    </source>
</evidence>
<dbReference type="EMBL" id="LT907988">
    <property type="protein sequence ID" value="SOE47664.1"/>
    <property type="molecule type" value="Genomic_DNA"/>
</dbReference>
<evidence type="ECO:0000256" key="1">
    <source>
        <dbReference type="ARBA" id="ARBA00022723"/>
    </source>
</evidence>
<dbReference type="NCBIfam" id="TIGR01892">
    <property type="entry name" value="AcOrn-deacetyl"/>
    <property type="match status" value="1"/>
</dbReference>
<dbReference type="Gene3D" id="3.30.70.360">
    <property type="match status" value="1"/>
</dbReference>
<dbReference type="PANTHER" id="PTHR43808">
    <property type="entry name" value="ACETYLORNITHINE DEACETYLASE"/>
    <property type="match status" value="1"/>
</dbReference>
<dbReference type="NCBIfam" id="NF005710">
    <property type="entry name" value="PRK07522.1"/>
    <property type="match status" value="1"/>
</dbReference>
<dbReference type="EC" id="3.5.1.16" evidence="5"/>
<dbReference type="InterPro" id="IPR002933">
    <property type="entry name" value="Peptidase_M20"/>
</dbReference>
<reference evidence="5 7" key="1">
    <citation type="submission" date="2016-06" db="EMBL/GenBank/DDBJ databases">
        <authorList>
            <person name="Kjaerup R.B."/>
            <person name="Dalgaard T.S."/>
            <person name="Juul-Madsen H.R."/>
        </authorList>
    </citation>
    <scope>NUCLEOTIDE SEQUENCE [LARGE SCALE GENOMIC DNA]</scope>
    <source>
        <strain evidence="5">Orrdi1</strain>
    </source>
</reference>
<dbReference type="EMBL" id="FLRC01000002">
    <property type="protein sequence ID" value="SBT23696.1"/>
    <property type="molecule type" value="Genomic_DNA"/>
</dbReference>
<dbReference type="OrthoDB" id="3665926at2"/>
<dbReference type="SUPFAM" id="SSF53187">
    <property type="entry name" value="Zn-dependent exopeptidases"/>
    <property type="match status" value="1"/>
</dbReference>
<evidence type="ECO:0000256" key="2">
    <source>
        <dbReference type="ARBA" id="ARBA00022801"/>
    </source>
</evidence>
<dbReference type="STRING" id="1851544.ODI_03724"/>
<gene>
    <name evidence="5" type="ORF">ODI_03724</name>
    <name evidence="6" type="ORF">ODI_R0972</name>
</gene>
<sequence>MSAPSDSRPSARTLDIIRQLVAFPTVSRDSNLGLIEWTRDFLARRGVPLRLTYDAEGGKANLFATLGEGPRPGLVLSGHTDVVPVDGQDWTLDPFAPEERDGRLYGRGAADMKSFIGTALSWTDDFLAAGLDHPIHLALSYDEEVGCIGVRGLLRDLREQGLQPAGCIVGEPTGMHAVVGHKGLAGYRCRIRGREAHSALTPQGVNAVEYAARLIVYIRLIADRLRQLESRHYGYDVPHSTLNTGLVQGGIAINVVPRDCEVIFECRYLPSTDPRAVLDEIRAYAERELLPEMRAVAPEAAIAFEQIADLPAFDSDAAAPMTRFAQALADSRAAAEDEGRGRYVAFGTEAGLFQRAGMATVLCGPGHIAQAHKPDEWIALSQIAACEQFMGRLAQGASGFGAVGPTPSP</sequence>
<dbReference type="Pfam" id="PF07687">
    <property type="entry name" value="M20_dimer"/>
    <property type="match status" value="1"/>
</dbReference>
<dbReference type="InterPro" id="IPR036264">
    <property type="entry name" value="Bact_exopeptidase_dim_dom"/>
</dbReference>
<dbReference type="AlphaFoldDB" id="A0A1C3JWQ0"/>